<dbReference type="InterPro" id="IPR001254">
    <property type="entry name" value="Trypsin_dom"/>
</dbReference>
<dbReference type="PANTHER" id="PTHR24252">
    <property type="entry name" value="ACROSIN-RELATED"/>
    <property type="match status" value="1"/>
</dbReference>
<dbReference type="InterPro" id="IPR001314">
    <property type="entry name" value="Peptidase_S1A"/>
</dbReference>
<evidence type="ECO:0000256" key="1">
    <source>
        <dbReference type="ARBA" id="ARBA00022670"/>
    </source>
</evidence>
<protein>
    <recommendedName>
        <fullName evidence="6">Peptidase S1 domain-containing protein</fullName>
    </recommendedName>
</protein>
<dbReference type="PROSITE" id="PS00134">
    <property type="entry name" value="TRYPSIN_HIS"/>
    <property type="match status" value="1"/>
</dbReference>
<dbReference type="SMART" id="SM00020">
    <property type="entry name" value="Tryp_SPc"/>
    <property type="match status" value="1"/>
</dbReference>
<dbReference type="GO" id="GO:0006508">
    <property type="term" value="P:proteolysis"/>
    <property type="evidence" value="ECO:0007669"/>
    <property type="project" value="UniProtKB-KW"/>
</dbReference>
<keyword evidence="2" id="KW-0378">Hydrolase</keyword>
<dbReference type="PRINTS" id="PR00722">
    <property type="entry name" value="CHYMOTRYPSIN"/>
</dbReference>
<evidence type="ECO:0000256" key="2">
    <source>
        <dbReference type="ARBA" id="ARBA00022801"/>
    </source>
</evidence>
<keyword evidence="4" id="KW-1015">Disulfide bond</keyword>
<proteinExistence type="predicted"/>
<feature type="compositionally biased region" description="Pro residues" evidence="5">
    <location>
        <begin position="375"/>
        <end position="390"/>
    </location>
</feature>
<reference evidence="7" key="1">
    <citation type="submission" date="2025-08" db="UniProtKB">
        <authorList>
            <consortium name="Ensembl"/>
        </authorList>
    </citation>
    <scope>IDENTIFICATION</scope>
</reference>
<evidence type="ECO:0000256" key="4">
    <source>
        <dbReference type="ARBA" id="ARBA00023157"/>
    </source>
</evidence>
<evidence type="ECO:0000313" key="8">
    <source>
        <dbReference type="Proteomes" id="UP000694393"/>
    </source>
</evidence>
<feature type="compositionally biased region" description="Low complexity" evidence="5">
    <location>
        <begin position="459"/>
        <end position="481"/>
    </location>
</feature>
<reference evidence="7" key="2">
    <citation type="submission" date="2025-09" db="UniProtKB">
        <authorList>
            <consortium name="Ensembl"/>
        </authorList>
    </citation>
    <scope>IDENTIFICATION</scope>
</reference>
<dbReference type="CDD" id="cd00190">
    <property type="entry name" value="Tryp_SPc"/>
    <property type="match status" value="1"/>
</dbReference>
<evidence type="ECO:0000259" key="6">
    <source>
        <dbReference type="PROSITE" id="PS50240"/>
    </source>
</evidence>
<dbReference type="Gene3D" id="2.40.10.10">
    <property type="entry name" value="Trypsin-like serine proteases"/>
    <property type="match status" value="2"/>
</dbReference>
<feature type="domain" description="Peptidase S1" evidence="6">
    <location>
        <begin position="44"/>
        <end position="281"/>
    </location>
</feature>
<evidence type="ECO:0000256" key="3">
    <source>
        <dbReference type="ARBA" id="ARBA00022825"/>
    </source>
</evidence>
<dbReference type="FunFam" id="2.40.10.10:FF:000003">
    <property type="entry name" value="Transmembrane serine protease 3"/>
    <property type="match status" value="1"/>
</dbReference>
<keyword evidence="1" id="KW-0645">Protease</keyword>
<dbReference type="Ensembl" id="ENSPCET00000020437.1">
    <property type="protein sequence ID" value="ENSPCEP00000019772.1"/>
    <property type="gene ID" value="ENSPCEG00000015311.1"/>
</dbReference>
<dbReference type="GO" id="GO:0007340">
    <property type="term" value="P:acrosome reaction"/>
    <property type="evidence" value="ECO:0007669"/>
    <property type="project" value="TreeGrafter"/>
</dbReference>
<dbReference type="Proteomes" id="UP000694393">
    <property type="component" value="Unplaced"/>
</dbReference>
<dbReference type="PROSITE" id="PS50240">
    <property type="entry name" value="TRYPSIN_DOM"/>
    <property type="match status" value="1"/>
</dbReference>
<organism evidence="7 8">
    <name type="scientific">Pelusios castaneus</name>
    <name type="common">West African mud turtle</name>
    <dbReference type="NCBI Taxonomy" id="367368"/>
    <lineage>
        <taxon>Eukaryota</taxon>
        <taxon>Metazoa</taxon>
        <taxon>Chordata</taxon>
        <taxon>Craniata</taxon>
        <taxon>Vertebrata</taxon>
        <taxon>Euteleostomi</taxon>
        <taxon>Archelosauria</taxon>
        <taxon>Testudinata</taxon>
        <taxon>Testudines</taxon>
        <taxon>Pleurodira</taxon>
        <taxon>Pelomedusidae</taxon>
        <taxon>Pelusios</taxon>
    </lineage>
</organism>
<keyword evidence="3" id="KW-0720">Serine protease</keyword>
<dbReference type="InterPro" id="IPR043504">
    <property type="entry name" value="Peptidase_S1_PA_chymotrypsin"/>
</dbReference>
<evidence type="ECO:0000256" key="5">
    <source>
        <dbReference type="SAM" id="MobiDB-lite"/>
    </source>
</evidence>
<accession>A0A8C8VN33</accession>
<dbReference type="Pfam" id="PF00089">
    <property type="entry name" value="Trypsin"/>
    <property type="match status" value="1"/>
</dbReference>
<dbReference type="PANTHER" id="PTHR24252:SF8">
    <property type="entry name" value="ACROSIN"/>
    <property type="match status" value="1"/>
</dbReference>
<dbReference type="InterPro" id="IPR009003">
    <property type="entry name" value="Peptidase_S1_PA"/>
</dbReference>
<feature type="region of interest" description="Disordered" evidence="5">
    <location>
        <begin position="444"/>
        <end position="481"/>
    </location>
</feature>
<dbReference type="InterPro" id="IPR018114">
    <property type="entry name" value="TRYPSIN_HIS"/>
</dbReference>
<evidence type="ECO:0000313" key="7">
    <source>
        <dbReference type="Ensembl" id="ENSPCEP00000019772.1"/>
    </source>
</evidence>
<dbReference type="GO" id="GO:0004252">
    <property type="term" value="F:serine-type endopeptidase activity"/>
    <property type="evidence" value="ECO:0007669"/>
    <property type="project" value="InterPro"/>
</dbReference>
<dbReference type="AlphaFoldDB" id="A0A8C8VN33"/>
<name>A0A8C8VN33_9SAUR</name>
<dbReference type="SUPFAM" id="SSF50494">
    <property type="entry name" value="Trypsin-like serine proteases"/>
    <property type="match status" value="1"/>
</dbReference>
<keyword evidence="8" id="KW-1185">Reference proteome</keyword>
<sequence>MSQWCQGVTPGDGGPGLDALGAPASACGACGRRPLVSGYVGMQIVGGRDALPGSWPWLVSIQIPTQKGHRHSCGGSLISTRWVLTAAHCLQAKRRVLARWRIVTGISELSHPSDLVQIRSVHKAVLHPEYSPRRETGDIALIQLDHPVAFDDFTQAACLPSTRAGLNEWGRADTISFSTARDIADILQEVTVHLLDSATCNSSRWYAGAITSKNLCAGYKRGASSNCQGDSGGPLMCKDEVTSRYYVIGITSWGQNCAQAYKLGRYTSTQPFLAWILESMGILEPEEILPPPILPLQPPAPATKLKPLLPPALQAPVSPLEPPYVPPEPPYIPPKPVSSLEPPYVPPEPPYIPPEPVSSLEPPYVPPEPPYVPPEPVTPPEPPYVPPKPPYISSKPVIRPEPATSHKPFLPHKAIYPPQINPPRASHPLRPVIVLKLLIPPKSYTHAPHKASRSPMALSGTSPPAVSASPGPGASQALKND</sequence>
<feature type="region of interest" description="Disordered" evidence="5">
    <location>
        <begin position="375"/>
        <end position="424"/>
    </location>
</feature>